<feature type="domain" description="C2H2-type" evidence="9">
    <location>
        <begin position="455"/>
        <end position="482"/>
    </location>
</feature>
<accession>A0AAV4T4A5</accession>
<keyword evidence="11" id="KW-1185">Reference proteome</keyword>
<dbReference type="GO" id="GO:0010468">
    <property type="term" value="P:regulation of gene expression"/>
    <property type="evidence" value="ECO:0007669"/>
    <property type="project" value="TreeGrafter"/>
</dbReference>
<dbReference type="EMBL" id="BPLQ01009022">
    <property type="protein sequence ID" value="GIY41014.1"/>
    <property type="molecule type" value="Genomic_DNA"/>
</dbReference>
<feature type="domain" description="C2H2-type" evidence="9">
    <location>
        <begin position="549"/>
        <end position="576"/>
    </location>
</feature>
<keyword evidence="3" id="KW-0677">Repeat</keyword>
<dbReference type="FunFam" id="3.30.160.60:FF:000100">
    <property type="entry name" value="Zinc finger 45-like"/>
    <property type="match status" value="1"/>
</dbReference>
<dbReference type="PANTHER" id="PTHR16515">
    <property type="entry name" value="PR DOMAIN ZINC FINGER PROTEIN"/>
    <property type="match status" value="1"/>
</dbReference>
<dbReference type="Pfam" id="PF00096">
    <property type="entry name" value="zf-C2H2"/>
    <property type="match status" value="2"/>
</dbReference>
<feature type="compositionally biased region" description="Basic residues" evidence="8">
    <location>
        <begin position="300"/>
        <end position="310"/>
    </location>
</feature>
<evidence type="ECO:0000256" key="7">
    <source>
        <dbReference type="PROSITE-ProRule" id="PRU00042"/>
    </source>
</evidence>
<comment type="subcellular location">
    <subcellularLocation>
        <location evidence="1">Nucleus</location>
    </subcellularLocation>
</comment>
<organism evidence="10 11">
    <name type="scientific">Caerostris darwini</name>
    <dbReference type="NCBI Taxonomy" id="1538125"/>
    <lineage>
        <taxon>Eukaryota</taxon>
        <taxon>Metazoa</taxon>
        <taxon>Ecdysozoa</taxon>
        <taxon>Arthropoda</taxon>
        <taxon>Chelicerata</taxon>
        <taxon>Arachnida</taxon>
        <taxon>Araneae</taxon>
        <taxon>Araneomorphae</taxon>
        <taxon>Entelegynae</taxon>
        <taxon>Araneoidea</taxon>
        <taxon>Araneidae</taxon>
        <taxon>Caerostris</taxon>
    </lineage>
</organism>
<dbReference type="FunFam" id="3.30.160.60:FF:000446">
    <property type="entry name" value="Zinc finger protein"/>
    <property type="match status" value="1"/>
</dbReference>
<dbReference type="InterPro" id="IPR050331">
    <property type="entry name" value="Zinc_finger"/>
</dbReference>
<evidence type="ECO:0000256" key="5">
    <source>
        <dbReference type="ARBA" id="ARBA00022833"/>
    </source>
</evidence>
<dbReference type="SUPFAM" id="SSF57667">
    <property type="entry name" value="beta-beta-alpha zinc fingers"/>
    <property type="match status" value="5"/>
</dbReference>
<name>A0AAV4T4A5_9ARAC</name>
<keyword evidence="4 7" id="KW-0863">Zinc-finger</keyword>
<feature type="domain" description="C2H2-type" evidence="9">
    <location>
        <begin position="427"/>
        <end position="454"/>
    </location>
</feature>
<dbReference type="Proteomes" id="UP001054837">
    <property type="component" value="Unassembled WGS sequence"/>
</dbReference>
<feature type="region of interest" description="Disordered" evidence="8">
    <location>
        <begin position="291"/>
        <end position="335"/>
    </location>
</feature>
<evidence type="ECO:0000256" key="8">
    <source>
        <dbReference type="SAM" id="MobiDB-lite"/>
    </source>
</evidence>
<dbReference type="PANTHER" id="PTHR16515:SF49">
    <property type="entry name" value="GASTRULA ZINC FINGER PROTEIN XLCGF49.1-LIKE-RELATED"/>
    <property type="match status" value="1"/>
</dbReference>
<dbReference type="SMART" id="SM00355">
    <property type="entry name" value="ZnF_C2H2"/>
    <property type="match status" value="11"/>
</dbReference>
<dbReference type="PROSITE" id="PS00028">
    <property type="entry name" value="ZINC_FINGER_C2H2_1"/>
    <property type="match status" value="7"/>
</dbReference>
<feature type="domain" description="C2H2-type" evidence="9">
    <location>
        <begin position="492"/>
        <end position="520"/>
    </location>
</feature>
<keyword evidence="5" id="KW-0862">Zinc</keyword>
<dbReference type="InterPro" id="IPR013087">
    <property type="entry name" value="Znf_C2H2_type"/>
</dbReference>
<evidence type="ECO:0000313" key="11">
    <source>
        <dbReference type="Proteomes" id="UP001054837"/>
    </source>
</evidence>
<sequence>METGISLPESVEYVDAICLDKGIILSDGCTTATITTADGKSLPVTFIVSNQNNNNTEEIITADITSNQNDTDLTLQENDNQSAVYTVHYSNEVQQEETNYLEQQDNMLIDDKPVLNEENLEHEILVSQPDIESLATVSSLDDYMDVVTTYKCKFCRFSCPWKSGLMSHIRCCHIKERNCVVTLKSENESKTTEECLNNTENEISIIGKDTDSTNNVLNTEENESCVEISEELPNESITVVNSDKLEEENDTSSSPDSPLNERHIFLCGQCSDGFASLEECKQHMINDHNLKLAQDNEKPIRKRGRPRTRQKKDDGNQPKKRIKKEGVESAPKEKKKRNMVFKNLEDELDCCIKRRLRTGYVNDRAFRCTRSGCGHRFSSDSNLNYHYSSHSSTGKPFICLECREEFDHWRGLALHLWREHTIDIDLHACTECNYKTFSFFKLDNHRKIHSDERAFVCDTCGKGFKQISQLRNHVVIHLDRKNLPEKRWYSEQECDICGRKFSDTKCLRKHQQAVHSKLKPYVCSYCGHLSARKAMLELHMRQHTGEKPFMCEHCDYRTGDHNSLRRHRMRHTGDKPYKCPHCPYACIQAISYKTHLRNKHPGLGGLFSCTLCSFKSVSNDNYLNHMSDHKRLADSVDQATTNLPQAESEIQLESITADQSAVQMQLTDNALQQLEGILPGNVTAAQLIYSCFSALSQEGGAAVNLPPGVTVNIPQTVTTSADGTQTITIQVPPSQEMEKEPYYFTIQQQDGTTALVLPADSGAENIQEVTSIGGVQLTEHDISRAAASLDCNVLVGEDESTQLQTETSDLVIAHIESLTDSSNFNEIINGTEIQLQSS</sequence>
<dbReference type="GO" id="GO:0005634">
    <property type="term" value="C:nucleus"/>
    <property type="evidence" value="ECO:0007669"/>
    <property type="project" value="UniProtKB-SubCell"/>
</dbReference>
<dbReference type="Gene3D" id="3.30.160.60">
    <property type="entry name" value="Classic Zinc Finger"/>
    <property type="match status" value="6"/>
</dbReference>
<gene>
    <name evidence="10" type="primary">ZNF782_98</name>
    <name evidence="10" type="ORF">CDAR_168672</name>
</gene>
<dbReference type="AlphaFoldDB" id="A0AAV4T4A5"/>
<evidence type="ECO:0000256" key="2">
    <source>
        <dbReference type="ARBA" id="ARBA00022723"/>
    </source>
</evidence>
<evidence type="ECO:0000256" key="3">
    <source>
        <dbReference type="ARBA" id="ARBA00022737"/>
    </source>
</evidence>
<protein>
    <submittedName>
        <fullName evidence="10">Zinc finger protein 782</fullName>
    </submittedName>
</protein>
<evidence type="ECO:0000256" key="6">
    <source>
        <dbReference type="ARBA" id="ARBA00023242"/>
    </source>
</evidence>
<dbReference type="GO" id="GO:0008270">
    <property type="term" value="F:zinc ion binding"/>
    <property type="evidence" value="ECO:0007669"/>
    <property type="project" value="UniProtKB-KW"/>
</dbReference>
<evidence type="ECO:0000259" key="9">
    <source>
        <dbReference type="PROSITE" id="PS50157"/>
    </source>
</evidence>
<feature type="domain" description="C2H2-type" evidence="9">
    <location>
        <begin position="366"/>
        <end position="395"/>
    </location>
</feature>
<proteinExistence type="predicted"/>
<dbReference type="PROSITE" id="PS50157">
    <property type="entry name" value="ZINC_FINGER_C2H2_2"/>
    <property type="match status" value="7"/>
</dbReference>
<feature type="region of interest" description="Disordered" evidence="8">
    <location>
        <begin position="236"/>
        <end position="260"/>
    </location>
</feature>
<feature type="domain" description="C2H2-type" evidence="9">
    <location>
        <begin position="521"/>
        <end position="548"/>
    </location>
</feature>
<evidence type="ECO:0000256" key="1">
    <source>
        <dbReference type="ARBA" id="ARBA00004123"/>
    </source>
</evidence>
<dbReference type="FunFam" id="3.30.160.60:FF:000882">
    <property type="entry name" value="Predicted gene, 21060"/>
    <property type="match status" value="1"/>
</dbReference>
<comment type="caution">
    <text evidence="10">The sequence shown here is derived from an EMBL/GenBank/DDBJ whole genome shotgun (WGS) entry which is preliminary data.</text>
</comment>
<evidence type="ECO:0000313" key="10">
    <source>
        <dbReference type="EMBL" id="GIY41014.1"/>
    </source>
</evidence>
<reference evidence="10 11" key="1">
    <citation type="submission" date="2021-06" db="EMBL/GenBank/DDBJ databases">
        <title>Caerostris darwini draft genome.</title>
        <authorList>
            <person name="Kono N."/>
            <person name="Arakawa K."/>
        </authorList>
    </citation>
    <scope>NUCLEOTIDE SEQUENCE [LARGE SCALE GENOMIC DNA]</scope>
</reference>
<keyword evidence="2" id="KW-0479">Metal-binding</keyword>
<feature type="domain" description="C2H2-type" evidence="9">
    <location>
        <begin position="150"/>
        <end position="178"/>
    </location>
</feature>
<keyword evidence="6" id="KW-0539">Nucleus</keyword>
<evidence type="ECO:0000256" key="4">
    <source>
        <dbReference type="ARBA" id="ARBA00022771"/>
    </source>
</evidence>
<dbReference type="InterPro" id="IPR036236">
    <property type="entry name" value="Znf_C2H2_sf"/>
</dbReference>